<comment type="caution">
    <text evidence="12">The sequence shown here is derived from an EMBL/GenBank/DDBJ whole genome shotgun (WGS) entry which is preliminary data.</text>
</comment>
<evidence type="ECO:0000256" key="4">
    <source>
        <dbReference type="ARBA" id="ARBA00022723"/>
    </source>
</evidence>
<name>A0ABU1BJR4_9BURK</name>
<dbReference type="PROSITE" id="PS00552">
    <property type="entry name" value="HTH_MERR_1"/>
    <property type="match status" value="1"/>
</dbReference>
<dbReference type="Pfam" id="PF13411">
    <property type="entry name" value="MerR_1"/>
    <property type="match status" value="1"/>
</dbReference>
<dbReference type="NCBIfam" id="TIGR02051">
    <property type="entry name" value="MerR"/>
    <property type="match status" value="1"/>
</dbReference>
<dbReference type="InterPro" id="IPR011794">
    <property type="entry name" value="MerR"/>
</dbReference>
<keyword evidence="13" id="KW-1185">Reference proteome</keyword>
<keyword evidence="8" id="KW-0010">Activator</keyword>
<keyword evidence="3" id="KW-0678">Repressor</keyword>
<dbReference type="PROSITE" id="PS50937">
    <property type="entry name" value="HTH_MERR_2"/>
    <property type="match status" value="1"/>
</dbReference>
<evidence type="ECO:0000313" key="12">
    <source>
        <dbReference type="EMBL" id="MDQ9169232.1"/>
    </source>
</evidence>
<evidence type="ECO:0000256" key="9">
    <source>
        <dbReference type="ARBA" id="ARBA00023163"/>
    </source>
</evidence>
<evidence type="ECO:0000256" key="1">
    <source>
        <dbReference type="ARBA" id="ARBA00017146"/>
    </source>
</evidence>
<keyword evidence="5" id="KW-0476">Mercury</keyword>
<comment type="function">
    <text evidence="10">Mediates the mercuric-dependent induction of mercury resistance operon. In the absence of mercury MerR represses transcription by binding tightly to the mer operator region; when mercury is present the dimeric complex binds a single ion and becomes a potent transcriptional activator, while remaining bound to the mer site.</text>
</comment>
<dbReference type="RefSeq" id="WP_338435087.1">
    <property type="nucleotide sequence ID" value="NZ_JAUYVH010000001.1"/>
</dbReference>
<feature type="domain" description="HTH merR-type" evidence="11">
    <location>
        <begin position="4"/>
        <end position="73"/>
    </location>
</feature>
<organism evidence="12 13">
    <name type="scientific">Keguizhuia sedimenti</name>
    <dbReference type="NCBI Taxonomy" id="3064264"/>
    <lineage>
        <taxon>Bacteria</taxon>
        <taxon>Pseudomonadati</taxon>
        <taxon>Pseudomonadota</taxon>
        <taxon>Betaproteobacteria</taxon>
        <taxon>Burkholderiales</taxon>
        <taxon>Oxalobacteraceae</taxon>
        <taxon>Keguizhuia</taxon>
    </lineage>
</organism>
<evidence type="ECO:0000256" key="3">
    <source>
        <dbReference type="ARBA" id="ARBA00022491"/>
    </source>
</evidence>
<dbReference type="InterPro" id="IPR009061">
    <property type="entry name" value="DNA-bd_dom_put_sf"/>
</dbReference>
<keyword evidence="7" id="KW-0238">DNA-binding</keyword>
<dbReference type="InterPro" id="IPR047057">
    <property type="entry name" value="MerR_fam"/>
</dbReference>
<dbReference type="Proteomes" id="UP001225596">
    <property type="component" value="Unassembled WGS sequence"/>
</dbReference>
<accession>A0ABU1BJR4</accession>
<evidence type="ECO:0000256" key="7">
    <source>
        <dbReference type="ARBA" id="ARBA00023125"/>
    </source>
</evidence>
<evidence type="ECO:0000256" key="8">
    <source>
        <dbReference type="ARBA" id="ARBA00023159"/>
    </source>
</evidence>
<dbReference type="PANTHER" id="PTHR30204">
    <property type="entry name" value="REDOX-CYCLING DRUG-SENSING TRANSCRIPTIONAL ACTIVATOR SOXR"/>
    <property type="match status" value="1"/>
</dbReference>
<dbReference type="EMBL" id="JAUYVH010000001">
    <property type="protein sequence ID" value="MDQ9169232.1"/>
    <property type="molecule type" value="Genomic_DNA"/>
</dbReference>
<keyword evidence="4" id="KW-0479">Metal-binding</keyword>
<evidence type="ECO:0000259" key="11">
    <source>
        <dbReference type="PROSITE" id="PS50937"/>
    </source>
</evidence>
<proteinExistence type="predicted"/>
<evidence type="ECO:0000256" key="10">
    <source>
        <dbReference type="ARBA" id="ARBA00024874"/>
    </source>
</evidence>
<dbReference type="InterPro" id="IPR000551">
    <property type="entry name" value="MerR-type_HTH_dom"/>
</dbReference>
<reference evidence="12 13" key="1">
    <citation type="submission" date="2023-08" db="EMBL/GenBank/DDBJ databases">
        <title>Oxalobacteraceae gen .nov., isolated from river sludge outside the plant.</title>
        <authorList>
            <person name="Zhao S.Y."/>
        </authorList>
    </citation>
    <scope>NUCLEOTIDE SEQUENCE [LARGE SCALE GENOMIC DNA]</scope>
    <source>
        <strain evidence="12 13">R-40</strain>
    </source>
</reference>
<keyword evidence="6" id="KW-0805">Transcription regulation</keyword>
<dbReference type="PANTHER" id="PTHR30204:SF69">
    <property type="entry name" value="MERR-FAMILY TRANSCRIPTIONAL REGULATOR"/>
    <property type="match status" value="1"/>
</dbReference>
<dbReference type="Gene3D" id="1.10.1660.10">
    <property type="match status" value="1"/>
</dbReference>
<evidence type="ECO:0000256" key="5">
    <source>
        <dbReference type="ARBA" id="ARBA00022914"/>
    </source>
</evidence>
<evidence type="ECO:0000313" key="13">
    <source>
        <dbReference type="Proteomes" id="UP001225596"/>
    </source>
</evidence>
<evidence type="ECO:0000256" key="2">
    <source>
        <dbReference type="ARBA" id="ARBA00022466"/>
    </source>
</evidence>
<keyword evidence="2" id="KW-0475">Mercuric resistance</keyword>
<dbReference type="SUPFAM" id="SSF46955">
    <property type="entry name" value="Putative DNA-binding domain"/>
    <property type="match status" value="1"/>
</dbReference>
<keyword evidence="9" id="KW-0804">Transcription</keyword>
<evidence type="ECO:0000256" key="6">
    <source>
        <dbReference type="ARBA" id="ARBA00023015"/>
    </source>
</evidence>
<dbReference type="CDD" id="cd04783">
    <property type="entry name" value="HTH_MerR1"/>
    <property type="match status" value="1"/>
</dbReference>
<protein>
    <recommendedName>
        <fullName evidence="1">Mercuric resistance operon regulatory protein</fullName>
    </recommendedName>
</protein>
<gene>
    <name evidence="12" type="primary">merR</name>
    <name evidence="12" type="ORF">Q8A64_02285</name>
</gene>
<dbReference type="SMART" id="SM00422">
    <property type="entry name" value="HTH_MERR"/>
    <property type="match status" value="1"/>
</dbReference>
<dbReference type="PRINTS" id="PR00040">
    <property type="entry name" value="HTHMERR"/>
</dbReference>
<sequence>MANSLTIGKVAKAAGVNVETIRFYQRRGLLDEPRKQDGGFRYYDERVIERVRFIKRAQVLGFTLEEISGLMTLDQYNCCKQTHDAAVAKLDIVESRIKDLNRMRKTLKQLINQCELGSANVACPIIESLGKA</sequence>